<keyword evidence="3" id="KW-1185">Reference proteome</keyword>
<dbReference type="RefSeq" id="WP_386051455.1">
    <property type="nucleotide sequence ID" value="NZ_JBHTKH010000002.1"/>
</dbReference>
<dbReference type="SUPFAM" id="SSF55718">
    <property type="entry name" value="SCP-like"/>
    <property type="match status" value="1"/>
</dbReference>
<dbReference type="InterPro" id="IPR036527">
    <property type="entry name" value="SCP2_sterol-bd_dom_sf"/>
</dbReference>
<protein>
    <submittedName>
        <fullName evidence="2">SCP2 sterol-binding domain-containing protein</fullName>
    </submittedName>
</protein>
<dbReference type="Pfam" id="PF02036">
    <property type="entry name" value="SCP2"/>
    <property type="match status" value="1"/>
</dbReference>
<reference evidence="3" key="1">
    <citation type="journal article" date="2019" name="Int. J. Syst. Evol. Microbiol.">
        <title>The Global Catalogue of Microorganisms (GCM) 10K type strain sequencing project: providing services to taxonomists for standard genome sequencing and annotation.</title>
        <authorList>
            <consortium name="The Broad Institute Genomics Platform"/>
            <consortium name="The Broad Institute Genome Sequencing Center for Infectious Disease"/>
            <person name="Wu L."/>
            <person name="Ma J."/>
        </authorList>
    </citation>
    <scope>NUCLEOTIDE SEQUENCE [LARGE SCALE GENOMIC DNA]</scope>
    <source>
        <strain evidence="3">CCUG 57508</strain>
    </source>
</reference>
<comment type="caution">
    <text evidence="2">The sequence shown here is derived from an EMBL/GenBank/DDBJ whole genome shotgun (WGS) entry which is preliminary data.</text>
</comment>
<proteinExistence type="predicted"/>
<evidence type="ECO:0000259" key="1">
    <source>
        <dbReference type="Pfam" id="PF02036"/>
    </source>
</evidence>
<name>A0ABW3MU17_9MICO</name>
<dbReference type="Proteomes" id="UP001597046">
    <property type="component" value="Unassembled WGS sequence"/>
</dbReference>
<accession>A0ABW3MU17</accession>
<gene>
    <name evidence="2" type="ORF">ACFQ2V_05430</name>
</gene>
<feature type="domain" description="SCP2" evidence="1">
    <location>
        <begin position="62"/>
        <end position="151"/>
    </location>
</feature>
<organism evidence="2 3">
    <name type="scientific">Terrabacter terrigena</name>
    <dbReference type="NCBI Taxonomy" id="574718"/>
    <lineage>
        <taxon>Bacteria</taxon>
        <taxon>Bacillati</taxon>
        <taxon>Actinomycetota</taxon>
        <taxon>Actinomycetes</taxon>
        <taxon>Micrococcales</taxon>
        <taxon>Intrasporangiaceae</taxon>
        <taxon>Terrabacter</taxon>
    </lineage>
</organism>
<dbReference type="EMBL" id="JBHTKH010000002">
    <property type="protein sequence ID" value="MFD1053742.1"/>
    <property type="molecule type" value="Genomic_DNA"/>
</dbReference>
<evidence type="ECO:0000313" key="2">
    <source>
        <dbReference type="EMBL" id="MFD1053742.1"/>
    </source>
</evidence>
<evidence type="ECO:0000313" key="3">
    <source>
        <dbReference type="Proteomes" id="UP001597046"/>
    </source>
</evidence>
<dbReference type="InterPro" id="IPR003033">
    <property type="entry name" value="SCP2_sterol-bd_dom"/>
</dbReference>
<sequence length="155" mass="16675">MSDIDFTTASADELAAVEPGDFIRIVKQMSDKDVKQVMESANRQPIIEAIFSRMPELFRADRAGTTTATTHWSVTGRPDGGADEWTVRFADGSCTTLPGHDGDATLSLAMSPVDFTKVITKSGNPVMMFMTGKIKAKGDLGLAANIANFFDIPKA</sequence>
<dbReference type="Gene3D" id="3.30.1050.10">
    <property type="entry name" value="SCP2 sterol-binding domain"/>
    <property type="match status" value="1"/>
</dbReference>